<comment type="caution">
    <text evidence="1">The sequence shown here is derived from an EMBL/GenBank/DDBJ whole genome shotgun (WGS) entry which is preliminary data.</text>
</comment>
<dbReference type="Proteomes" id="UP000821865">
    <property type="component" value="Chromosome 2"/>
</dbReference>
<gene>
    <name evidence="1" type="ORF">HPB49_012026</name>
</gene>
<reference evidence="1" key="1">
    <citation type="submission" date="2020-05" db="EMBL/GenBank/DDBJ databases">
        <title>Large-scale comparative analyses of tick genomes elucidate their genetic diversity and vector capacities.</title>
        <authorList>
            <person name="Jia N."/>
            <person name="Wang J."/>
            <person name="Shi W."/>
            <person name="Du L."/>
            <person name="Sun Y."/>
            <person name="Zhan W."/>
            <person name="Jiang J."/>
            <person name="Wang Q."/>
            <person name="Zhang B."/>
            <person name="Ji P."/>
            <person name="Sakyi L.B."/>
            <person name="Cui X."/>
            <person name="Yuan T."/>
            <person name="Jiang B."/>
            <person name="Yang W."/>
            <person name="Lam T.T.-Y."/>
            <person name="Chang Q."/>
            <person name="Ding S."/>
            <person name="Wang X."/>
            <person name="Zhu J."/>
            <person name="Ruan X."/>
            <person name="Zhao L."/>
            <person name="Wei J."/>
            <person name="Que T."/>
            <person name="Du C."/>
            <person name="Cheng J."/>
            <person name="Dai P."/>
            <person name="Han X."/>
            <person name="Huang E."/>
            <person name="Gao Y."/>
            <person name="Liu J."/>
            <person name="Shao H."/>
            <person name="Ye R."/>
            <person name="Li L."/>
            <person name="Wei W."/>
            <person name="Wang X."/>
            <person name="Wang C."/>
            <person name="Yang T."/>
            <person name="Huo Q."/>
            <person name="Li W."/>
            <person name="Guo W."/>
            <person name="Chen H."/>
            <person name="Zhou L."/>
            <person name="Ni X."/>
            <person name="Tian J."/>
            <person name="Zhou Y."/>
            <person name="Sheng Y."/>
            <person name="Liu T."/>
            <person name="Pan Y."/>
            <person name="Xia L."/>
            <person name="Li J."/>
            <person name="Zhao F."/>
            <person name="Cao W."/>
        </authorList>
    </citation>
    <scope>NUCLEOTIDE SEQUENCE</scope>
    <source>
        <strain evidence="1">Dsil-2018</strain>
    </source>
</reference>
<protein>
    <submittedName>
        <fullName evidence="1">Uncharacterized protein</fullName>
    </submittedName>
</protein>
<dbReference type="EMBL" id="CM023471">
    <property type="protein sequence ID" value="KAH7965903.1"/>
    <property type="molecule type" value="Genomic_DNA"/>
</dbReference>
<evidence type="ECO:0000313" key="1">
    <source>
        <dbReference type="EMBL" id="KAH7965903.1"/>
    </source>
</evidence>
<name>A0ACB8DD03_DERSI</name>
<keyword evidence="2" id="KW-1185">Reference proteome</keyword>
<evidence type="ECO:0000313" key="2">
    <source>
        <dbReference type="Proteomes" id="UP000821865"/>
    </source>
</evidence>
<organism evidence="1 2">
    <name type="scientific">Dermacentor silvarum</name>
    <name type="common">Tick</name>
    <dbReference type="NCBI Taxonomy" id="543639"/>
    <lineage>
        <taxon>Eukaryota</taxon>
        <taxon>Metazoa</taxon>
        <taxon>Ecdysozoa</taxon>
        <taxon>Arthropoda</taxon>
        <taxon>Chelicerata</taxon>
        <taxon>Arachnida</taxon>
        <taxon>Acari</taxon>
        <taxon>Parasitiformes</taxon>
        <taxon>Ixodida</taxon>
        <taxon>Ixodoidea</taxon>
        <taxon>Ixodidae</taxon>
        <taxon>Rhipicephalinae</taxon>
        <taxon>Dermacentor</taxon>
    </lineage>
</organism>
<accession>A0ACB8DD03</accession>
<proteinExistence type="predicted"/>
<sequence>MAAPGAASASICSGDTATQRPKRKHFRKNEDLCLLREVVAVNPFADPRLWEDVLKNVMAAINRELTLRAVRERMELLLGYFRREDTANLRRSGTEEQYGELQQLLQEVSDLAREHGYEPRTKPRKGNGTAGKQACHAPRSAAAELRVAQQLRDSAADSLLVTSPESQSRNGETSESRSPASQLLLGLYDQEEELPTPERVICHTSLREDNGPADDCTTQESDDAEALGPQLQERQQVQRKRRYALAAPRGLRALQSLALEFLAKREEHEFLLRKEELALTKRRLEYDERRLMFEEEKHRCEEEHRREERQRLMERLERLERIRNDPTS</sequence>